<dbReference type="Gene3D" id="3.40.50.1390">
    <property type="entry name" value="Resolvase, N-terminal catalytic domain"/>
    <property type="match status" value="1"/>
</dbReference>
<feature type="domain" description="Recombinase" evidence="2">
    <location>
        <begin position="152"/>
        <end position="286"/>
    </location>
</feature>
<dbReference type="InterPro" id="IPR006119">
    <property type="entry name" value="Resolv_N"/>
</dbReference>
<evidence type="ECO:0000313" key="4">
    <source>
        <dbReference type="Proteomes" id="UP001501083"/>
    </source>
</evidence>
<dbReference type="InterPro" id="IPR036162">
    <property type="entry name" value="Resolvase-like_N_sf"/>
</dbReference>
<dbReference type="InterPro" id="IPR025827">
    <property type="entry name" value="Zn_ribbon_recom_dom"/>
</dbReference>
<dbReference type="PANTHER" id="PTHR30461">
    <property type="entry name" value="DNA-INVERTASE FROM LAMBDOID PROPHAGE"/>
    <property type="match status" value="1"/>
</dbReference>
<proteinExistence type="predicted"/>
<feature type="domain" description="Resolvase/invertase-type recombinase catalytic" evidence="1">
    <location>
        <begin position="2"/>
        <end position="145"/>
    </location>
</feature>
<comment type="caution">
    <text evidence="3">The sequence shown here is derived from an EMBL/GenBank/DDBJ whole genome shotgun (WGS) entry which is preliminary data.</text>
</comment>
<dbReference type="Pfam" id="PF00239">
    <property type="entry name" value="Resolvase"/>
    <property type="match status" value="1"/>
</dbReference>
<dbReference type="InterPro" id="IPR038109">
    <property type="entry name" value="DNA_bind_recomb_sf"/>
</dbReference>
<dbReference type="Proteomes" id="UP001501083">
    <property type="component" value="Unassembled WGS sequence"/>
</dbReference>
<dbReference type="Pfam" id="PF13408">
    <property type="entry name" value="Zn_ribbon_recom"/>
    <property type="match status" value="1"/>
</dbReference>
<dbReference type="PROSITE" id="PS51736">
    <property type="entry name" value="RECOMBINASES_3"/>
    <property type="match status" value="1"/>
</dbReference>
<protein>
    <submittedName>
        <fullName evidence="3">Recombinase family protein</fullName>
    </submittedName>
</protein>
<name>A0ABP9LGI5_9GAMM</name>
<sequence length="510" mass="55874">MRTAAYARYSSDQQRAASLEDQLRNCRAYCERQGWPEPTIYTDAAISGARLDRPGYRALLAKAERYDVILVDDLSRLSRDSVEAQRQVKRLTFAGVRLIGVSDGVDTARKGHTAEVGLRGIMGELYLDDLREKTHRGLTGRALAGASAGGLPYGYTVTSVGQRAIDEAQANVVRRIFAEFIDGLSPRAIAAGLNRDGIPSSRGSSWAMTAIHGDLRRGIGILANPIYVGRQVWNRSRWIKHPDTGRRVRQERPCEEWVTTEHPELAIIDLATWCAAQARMGVRGKDSGKPGPGRPPRHLLSGLLRCGECGGPMVVVDKYNYACSIARDRGTCASKVRLRRVVAEERLLAGIREEILTEEAFQRFEQVTAIALKSAGPNLDAAKRRVAEAERIRENVMRAIKAGVLTPSTKSELIASERAVQDAEIALRHARQLQPEQILPRARETWHRLTTSLADSARDVPAARAAVRELLGAHARVINKNGDLFAEIAVPSDASNVVAGAGFEPATFGL</sequence>
<evidence type="ECO:0000259" key="2">
    <source>
        <dbReference type="PROSITE" id="PS51737"/>
    </source>
</evidence>
<evidence type="ECO:0000313" key="3">
    <source>
        <dbReference type="EMBL" id="GAA5075679.1"/>
    </source>
</evidence>
<dbReference type="EMBL" id="BAABKY010000002">
    <property type="protein sequence ID" value="GAA5075679.1"/>
    <property type="molecule type" value="Genomic_DNA"/>
</dbReference>
<dbReference type="SMART" id="SM00857">
    <property type="entry name" value="Resolvase"/>
    <property type="match status" value="1"/>
</dbReference>
<organism evidence="3 4">
    <name type="scientific">Lysobacter panacisoli</name>
    <dbReference type="NCBI Taxonomy" id="1255263"/>
    <lineage>
        <taxon>Bacteria</taxon>
        <taxon>Pseudomonadati</taxon>
        <taxon>Pseudomonadota</taxon>
        <taxon>Gammaproteobacteria</taxon>
        <taxon>Lysobacterales</taxon>
        <taxon>Lysobacteraceae</taxon>
        <taxon>Lysobacter</taxon>
    </lineage>
</organism>
<gene>
    <name evidence="3" type="ORF">GCM10025759_19420</name>
</gene>
<keyword evidence="4" id="KW-1185">Reference proteome</keyword>
<dbReference type="PANTHER" id="PTHR30461:SF23">
    <property type="entry name" value="DNA RECOMBINASE-RELATED"/>
    <property type="match status" value="1"/>
</dbReference>
<dbReference type="InterPro" id="IPR011109">
    <property type="entry name" value="DNA_bind_recombinase_dom"/>
</dbReference>
<reference evidence="4" key="1">
    <citation type="journal article" date="2019" name="Int. J. Syst. Evol. Microbiol.">
        <title>The Global Catalogue of Microorganisms (GCM) 10K type strain sequencing project: providing services to taxonomists for standard genome sequencing and annotation.</title>
        <authorList>
            <consortium name="The Broad Institute Genomics Platform"/>
            <consortium name="The Broad Institute Genome Sequencing Center for Infectious Disease"/>
            <person name="Wu L."/>
            <person name="Ma J."/>
        </authorList>
    </citation>
    <scope>NUCLEOTIDE SEQUENCE [LARGE SCALE GENOMIC DNA]</scope>
    <source>
        <strain evidence="4">JCM 19212</strain>
    </source>
</reference>
<evidence type="ECO:0000259" key="1">
    <source>
        <dbReference type="PROSITE" id="PS51736"/>
    </source>
</evidence>
<dbReference type="CDD" id="cd00338">
    <property type="entry name" value="Ser_Recombinase"/>
    <property type="match status" value="1"/>
</dbReference>
<dbReference type="InterPro" id="IPR050639">
    <property type="entry name" value="SSR_resolvase"/>
</dbReference>
<dbReference type="SUPFAM" id="SSF53041">
    <property type="entry name" value="Resolvase-like"/>
    <property type="match status" value="1"/>
</dbReference>
<dbReference type="Pfam" id="PF07508">
    <property type="entry name" value="Recombinase"/>
    <property type="match status" value="1"/>
</dbReference>
<dbReference type="RefSeq" id="WP_425481960.1">
    <property type="nucleotide sequence ID" value="NZ_BAABKY010000002.1"/>
</dbReference>
<accession>A0ABP9LGI5</accession>
<dbReference type="PROSITE" id="PS51737">
    <property type="entry name" value="RECOMBINASE_DNA_BIND"/>
    <property type="match status" value="1"/>
</dbReference>
<dbReference type="Gene3D" id="3.90.1750.20">
    <property type="entry name" value="Putative Large Serine Recombinase, Chain B, Domain 2"/>
    <property type="match status" value="1"/>
</dbReference>